<organism evidence="1 2">
    <name type="scientific">Nicotiana tabacum</name>
    <name type="common">Common tobacco</name>
    <dbReference type="NCBI Taxonomy" id="4097"/>
    <lineage>
        <taxon>Eukaryota</taxon>
        <taxon>Viridiplantae</taxon>
        <taxon>Streptophyta</taxon>
        <taxon>Embryophyta</taxon>
        <taxon>Tracheophyta</taxon>
        <taxon>Spermatophyta</taxon>
        <taxon>Magnoliopsida</taxon>
        <taxon>eudicotyledons</taxon>
        <taxon>Gunneridae</taxon>
        <taxon>Pentapetalae</taxon>
        <taxon>asterids</taxon>
        <taxon>lamiids</taxon>
        <taxon>Solanales</taxon>
        <taxon>Solanaceae</taxon>
        <taxon>Nicotianoideae</taxon>
        <taxon>Nicotianeae</taxon>
        <taxon>Nicotiana</taxon>
    </lineage>
</organism>
<dbReference type="Proteomes" id="UP000790787">
    <property type="component" value="Chromosome 3"/>
</dbReference>
<dbReference type="RefSeq" id="XP_075102843.1">
    <property type="nucleotide sequence ID" value="XM_075246742.1"/>
</dbReference>
<name>A0AC58U032_TOBAC</name>
<proteinExistence type="predicted"/>
<evidence type="ECO:0000313" key="1">
    <source>
        <dbReference type="Proteomes" id="UP000790787"/>
    </source>
</evidence>
<reference evidence="1" key="1">
    <citation type="journal article" date="2014" name="Nat. Commun.">
        <title>The tobacco genome sequence and its comparison with those of tomato and potato.</title>
        <authorList>
            <person name="Sierro N."/>
            <person name="Battey J.N."/>
            <person name="Ouadi S."/>
            <person name="Bakaher N."/>
            <person name="Bovet L."/>
            <person name="Willig A."/>
            <person name="Goepfert S."/>
            <person name="Peitsch M.C."/>
            <person name="Ivanov N.V."/>
        </authorList>
    </citation>
    <scope>NUCLEOTIDE SEQUENCE [LARGE SCALE GENOMIC DNA]</scope>
</reference>
<accession>A0AC58U032</accession>
<keyword evidence="1" id="KW-1185">Reference proteome</keyword>
<evidence type="ECO:0000313" key="2">
    <source>
        <dbReference type="RefSeq" id="XP_075102843.1"/>
    </source>
</evidence>
<reference evidence="2" key="2">
    <citation type="submission" date="2025-08" db="UniProtKB">
        <authorList>
            <consortium name="RefSeq"/>
        </authorList>
    </citation>
    <scope>IDENTIFICATION</scope>
    <source>
        <tissue evidence="2">Leaf</tissue>
    </source>
</reference>
<gene>
    <name evidence="2" type="primary">LOC142177578</name>
</gene>
<sequence>MRMALLVKNKLGFIEGTCLKSSYKGELSSIIYASNAKTIWKEFKERFDKSNLTRSYFLWIQIGSLKQVGLNESYSQVRSQILLKTPVLTVNQAYALVIEEESHRELSALEITRELLTMMARQNQGYKAKKIGIGLYNGKVMGIGRENCGLYILKWRDNPVAALVTKDTDECSLWHIRLGHPSIMAMNHIFALKNKVVDSLQHNCEVCPLAKQSRLKFPLSGSKIECIFQLIHLDVWGSHKLPTYYRKHYFLTIMDAFSRYTWVCLLQSKCEVVTVLKDFLIMVKTQFDMNVKVLRSDNGREFFNSSFNELLASLGIVHQSSCPYTPQVVERKHIHILEVARALQFQSYVPSKFWGDSIKTIIYLINMWPTPILQGKSPYEVLYNKTPVIDHLKVFGCLCFSSNLPNGDKFAKRARKLVLIVTKNTNTPITNVQHLDHKDQNIETTEVEHDKQDTYTDLVPNTESEINVTPDNSIPVIRSDQEPRKTTTTSKPPVWLKDYQTTQKFSSQCLYLLTDTLTYANLTAGYHTYLQVFSAEVKPTTFQQASTDSRWVTTMQQEIQALENNHIWEIVDLPAGKQAISSKWVYKIKYKANGEV</sequence>
<protein>
    <submittedName>
        <fullName evidence="2">Uncharacterized protein LOC142177578</fullName>
    </submittedName>
</protein>